<dbReference type="EMBL" id="JBHUON010000001">
    <property type="protein sequence ID" value="MFD2863354.1"/>
    <property type="molecule type" value="Genomic_DNA"/>
</dbReference>
<keyword evidence="2" id="KW-1185">Reference proteome</keyword>
<comment type="caution">
    <text evidence="1">The sequence shown here is derived from an EMBL/GenBank/DDBJ whole genome shotgun (WGS) entry which is preliminary data.</text>
</comment>
<evidence type="ECO:0008006" key="3">
    <source>
        <dbReference type="Google" id="ProtNLM"/>
    </source>
</evidence>
<sequence length="67" mass="7796">MKMGKTMVITKDKLQNILNAMPEKIDVEEVFDKILLLAKIEQALNESEQGLGQDWEQFKSEWLSEEL</sequence>
<accession>A0ABW5XL95</accession>
<evidence type="ECO:0000313" key="1">
    <source>
        <dbReference type="EMBL" id="MFD2863354.1"/>
    </source>
</evidence>
<proteinExistence type="predicted"/>
<gene>
    <name evidence="1" type="ORF">ACFSYC_01525</name>
</gene>
<protein>
    <recommendedName>
        <fullName evidence="3">Addiction module component</fullName>
    </recommendedName>
</protein>
<name>A0ABW5XL95_9SPHI</name>
<dbReference type="Proteomes" id="UP001597601">
    <property type="component" value="Unassembled WGS sequence"/>
</dbReference>
<organism evidence="1 2">
    <name type="scientific">Mucilaginibacter antarcticus</name>
    <dbReference type="NCBI Taxonomy" id="1855725"/>
    <lineage>
        <taxon>Bacteria</taxon>
        <taxon>Pseudomonadati</taxon>
        <taxon>Bacteroidota</taxon>
        <taxon>Sphingobacteriia</taxon>
        <taxon>Sphingobacteriales</taxon>
        <taxon>Sphingobacteriaceae</taxon>
        <taxon>Mucilaginibacter</taxon>
    </lineage>
</organism>
<evidence type="ECO:0000313" key="2">
    <source>
        <dbReference type="Proteomes" id="UP001597601"/>
    </source>
</evidence>
<dbReference type="RefSeq" id="WP_377122795.1">
    <property type="nucleotide sequence ID" value="NZ_JBHUHN010000001.1"/>
</dbReference>
<reference evidence="2" key="1">
    <citation type="journal article" date="2019" name="Int. J. Syst. Evol. Microbiol.">
        <title>The Global Catalogue of Microorganisms (GCM) 10K type strain sequencing project: providing services to taxonomists for standard genome sequencing and annotation.</title>
        <authorList>
            <consortium name="The Broad Institute Genomics Platform"/>
            <consortium name="The Broad Institute Genome Sequencing Center for Infectious Disease"/>
            <person name="Wu L."/>
            <person name="Ma J."/>
        </authorList>
    </citation>
    <scope>NUCLEOTIDE SEQUENCE [LARGE SCALE GENOMIC DNA]</scope>
    <source>
        <strain evidence="2">KCTC 52232</strain>
    </source>
</reference>